<feature type="chain" id="PRO_5046183328" evidence="1">
    <location>
        <begin position="19"/>
        <end position="131"/>
    </location>
</feature>
<organism evidence="2 3">
    <name type="scientific">Prorocentrum cordatum</name>
    <dbReference type="NCBI Taxonomy" id="2364126"/>
    <lineage>
        <taxon>Eukaryota</taxon>
        <taxon>Sar</taxon>
        <taxon>Alveolata</taxon>
        <taxon>Dinophyceae</taxon>
        <taxon>Prorocentrales</taxon>
        <taxon>Prorocentraceae</taxon>
        <taxon>Prorocentrum</taxon>
    </lineage>
</organism>
<keyword evidence="1" id="KW-0732">Signal</keyword>
<keyword evidence="3" id="KW-1185">Reference proteome</keyword>
<feature type="signal peptide" evidence="1">
    <location>
        <begin position="1"/>
        <end position="18"/>
    </location>
</feature>
<protein>
    <submittedName>
        <fullName evidence="2">Uncharacterized protein</fullName>
    </submittedName>
</protein>
<dbReference type="Proteomes" id="UP001189429">
    <property type="component" value="Unassembled WGS sequence"/>
</dbReference>
<gene>
    <name evidence="2" type="ORF">PCOR1329_LOCUS516</name>
</gene>
<evidence type="ECO:0000313" key="3">
    <source>
        <dbReference type="Proteomes" id="UP001189429"/>
    </source>
</evidence>
<reference evidence="2" key="1">
    <citation type="submission" date="2023-10" db="EMBL/GenBank/DDBJ databases">
        <authorList>
            <person name="Chen Y."/>
            <person name="Shah S."/>
            <person name="Dougan E. K."/>
            <person name="Thang M."/>
            <person name="Chan C."/>
        </authorList>
    </citation>
    <scope>NUCLEOTIDE SEQUENCE [LARGE SCALE GENOMIC DNA]</scope>
</reference>
<comment type="caution">
    <text evidence="2">The sequence shown here is derived from an EMBL/GenBank/DDBJ whole genome shotgun (WGS) entry which is preliminary data.</text>
</comment>
<name>A0ABN9P7N1_9DINO</name>
<dbReference type="EMBL" id="CAUYUJ010000113">
    <property type="protein sequence ID" value="CAK0788715.1"/>
    <property type="molecule type" value="Genomic_DNA"/>
</dbReference>
<proteinExistence type="predicted"/>
<evidence type="ECO:0000313" key="2">
    <source>
        <dbReference type="EMBL" id="CAK0788715.1"/>
    </source>
</evidence>
<sequence length="131" mass="14518">MQYICMCMLAVVVAAALAEIMGISSGPSADEYIYLGMEYDAQPAAYKYSDEECDAQSVPMTSSSAPWHERYLETVQAWWTLKVTHRREAGHLQYVADSAGLPISFNDGGKYHVIRQGAFSALGWVMGAIRR</sequence>
<accession>A0ABN9P7N1</accession>
<evidence type="ECO:0000256" key="1">
    <source>
        <dbReference type="SAM" id="SignalP"/>
    </source>
</evidence>